<dbReference type="GO" id="GO:0050661">
    <property type="term" value="F:NADP binding"/>
    <property type="evidence" value="ECO:0007669"/>
    <property type="project" value="InterPro"/>
</dbReference>
<dbReference type="EMBL" id="WTYR01000001">
    <property type="protein sequence ID" value="MXP11180.1"/>
    <property type="molecule type" value="Genomic_DNA"/>
</dbReference>
<evidence type="ECO:0000256" key="1">
    <source>
        <dbReference type="ARBA" id="ARBA00005056"/>
    </source>
</evidence>
<keyword evidence="8" id="KW-0560">Oxidoreductase</keyword>
<feature type="region of interest" description="Disordered" evidence="11">
    <location>
        <begin position="30"/>
        <end position="56"/>
    </location>
</feature>
<keyword evidence="15" id="KW-1185">Reference proteome</keyword>
<dbReference type="GO" id="GO:0004412">
    <property type="term" value="F:homoserine dehydrogenase activity"/>
    <property type="evidence" value="ECO:0007669"/>
    <property type="project" value="UniProtKB-EC"/>
</dbReference>
<evidence type="ECO:0000256" key="7">
    <source>
        <dbReference type="ARBA" id="ARBA00022697"/>
    </source>
</evidence>
<dbReference type="PROSITE" id="PS01042">
    <property type="entry name" value="HOMOSER_DHGENASE"/>
    <property type="match status" value="1"/>
</dbReference>
<comment type="pathway">
    <text evidence="1">Amino-acid biosynthesis; L-threonine biosynthesis; L-threonine from L-aspartate: step 3/5.</text>
</comment>
<reference evidence="14 15" key="1">
    <citation type="submission" date="2019-12" db="EMBL/GenBank/DDBJ databases">
        <title>Genomic-based taxomic classification of the family Erythrobacteraceae.</title>
        <authorList>
            <person name="Xu L."/>
        </authorList>
    </citation>
    <scope>NUCLEOTIDE SEQUENCE [LARGE SCALE GENOMIC DNA]</scope>
    <source>
        <strain evidence="14 15">LMG 29519</strain>
    </source>
</reference>
<dbReference type="Pfam" id="PF03447">
    <property type="entry name" value="NAD_binding_3"/>
    <property type="match status" value="1"/>
</dbReference>
<dbReference type="UniPathway" id="UPA00050">
    <property type="reaction ID" value="UER00063"/>
</dbReference>
<name>A0A6I4U5C1_9SPHN</name>
<evidence type="ECO:0000256" key="4">
    <source>
        <dbReference type="ARBA" id="ARBA00013213"/>
    </source>
</evidence>
<dbReference type="AlphaFoldDB" id="A0A6I4U5C1"/>
<evidence type="ECO:0000256" key="6">
    <source>
        <dbReference type="ARBA" id="ARBA00022605"/>
    </source>
</evidence>
<evidence type="ECO:0000256" key="8">
    <source>
        <dbReference type="ARBA" id="ARBA00023002"/>
    </source>
</evidence>
<dbReference type="Gene3D" id="3.40.50.720">
    <property type="entry name" value="NAD(P)-binding Rossmann-like Domain"/>
    <property type="match status" value="1"/>
</dbReference>
<evidence type="ECO:0000259" key="13">
    <source>
        <dbReference type="Pfam" id="PF03447"/>
    </source>
</evidence>
<gene>
    <name evidence="14" type="ORF">GRI68_13405</name>
</gene>
<feature type="domain" description="Homoserine dehydrogenase catalytic" evidence="12">
    <location>
        <begin position="180"/>
        <end position="348"/>
    </location>
</feature>
<dbReference type="InterPro" id="IPR036291">
    <property type="entry name" value="NAD(P)-bd_dom_sf"/>
</dbReference>
<dbReference type="Gene3D" id="3.30.360.10">
    <property type="entry name" value="Dihydrodipicolinate Reductase, domain 2"/>
    <property type="match status" value="1"/>
</dbReference>
<dbReference type="Proteomes" id="UP000429229">
    <property type="component" value="Unassembled WGS sequence"/>
</dbReference>
<dbReference type="InterPro" id="IPR005106">
    <property type="entry name" value="Asp/hSer_DH_NAD-bd"/>
</dbReference>
<comment type="similarity">
    <text evidence="3 10">Belongs to the homoserine dehydrogenase family.</text>
</comment>
<evidence type="ECO:0000259" key="12">
    <source>
        <dbReference type="Pfam" id="PF00742"/>
    </source>
</evidence>
<keyword evidence="7" id="KW-0791">Threonine biosynthesis</keyword>
<dbReference type="PANTHER" id="PTHR43331">
    <property type="entry name" value="HOMOSERINE DEHYDROGENASE"/>
    <property type="match status" value="1"/>
</dbReference>
<evidence type="ECO:0000256" key="5">
    <source>
        <dbReference type="ARBA" id="ARBA00013376"/>
    </source>
</evidence>
<dbReference type="Pfam" id="PF00742">
    <property type="entry name" value="Homoserine_dh"/>
    <property type="match status" value="1"/>
</dbReference>
<dbReference type="SUPFAM" id="SSF51735">
    <property type="entry name" value="NAD(P)-binding Rossmann-fold domains"/>
    <property type="match status" value="1"/>
</dbReference>
<dbReference type="EC" id="1.1.1.3" evidence="4"/>
<sequence>MRPEGQPSGVIQKAVSSPYSRIRDVLAISEFSNGPAPRQDQCTTESSAPSPDSKTDPIRVAVAGLGTVGAALVRAIEDDPRFELTAVLVRDPARARAVKPKIAPITDAAAFAASEADIFVDALSSDEVGLAVSRAVLARGKSLASASKRVIDAEYVALAQLARDHGAQLRFSAAVGGGAPVLETVAEARSAGNIARIDAVLNGTLNYLLHEIERGTDFQSALETAQAAGLAEADPTNDLSGADATAKSRIVAAEAFGHAPDDYPVMVEPLTPARAAEIAASGVRYVQACVIKPTCATVSLVPADGFAGDVPDGEGNVATIALEGGQRFSCHGPGAGGEPTAEAIMGDLRAIAAELAR</sequence>
<dbReference type="GO" id="GO:0009088">
    <property type="term" value="P:threonine biosynthetic process"/>
    <property type="evidence" value="ECO:0007669"/>
    <property type="project" value="UniProtKB-UniPathway"/>
</dbReference>
<proteinExistence type="inferred from homology"/>
<dbReference type="InterPro" id="IPR019811">
    <property type="entry name" value="HDH_CS"/>
</dbReference>
<protein>
    <recommendedName>
        <fullName evidence="5">Homoserine dehydrogenase</fullName>
        <ecNumber evidence="4">1.1.1.3</ecNumber>
    </recommendedName>
</protein>
<evidence type="ECO:0000256" key="3">
    <source>
        <dbReference type="ARBA" id="ARBA00006753"/>
    </source>
</evidence>
<feature type="compositionally biased region" description="Polar residues" evidence="11">
    <location>
        <begin position="40"/>
        <end position="52"/>
    </location>
</feature>
<evidence type="ECO:0000256" key="11">
    <source>
        <dbReference type="SAM" id="MobiDB-lite"/>
    </source>
</evidence>
<keyword evidence="9" id="KW-0486">Methionine biosynthesis</keyword>
<organism evidence="14 15">
    <name type="scientific">Alteriqipengyuania halimionae</name>
    <dbReference type="NCBI Taxonomy" id="1926630"/>
    <lineage>
        <taxon>Bacteria</taxon>
        <taxon>Pseudomonadati</taxon>
        <taxon>Pseudomonadota</taxon>
        <taxon>Alphaproteobacteria</taxon>
        <taxon>Sphingomonadales</taxon>
        <taxon>Erythrobacteraceae</taxon>
        <taxon>Alteriqipengyuania</taxon>
    </lineage>
</organism>
<evidence type="ECO:0000256" key="9">
    <source>
        <dbReference type="ARBA" id="ARBA00023167"/>
    </source>
</evidence>
<dbReference type="InterPro" id="IPR001342">
    <property type="entry name" value="HDH_cat"/>
</dbReference>
<evidence type="ECO:0000256" key="2">
    <source>
        <dbReference type="ARBA" id="ARBA00005062"/>
    </source>
</evidence>
<feature type="domain" description="Aspartate/homoserine dehydrogenase NAD-binding" evidence="13">
    <location>
        <begin position="64"/>
        <end position="171"/>
    </location>
</feature>
<evidence type="ECO:0000313" key="15">
    <source>
        <dbReference type="Proteomes" id="UP000429229"/>
    </source>
</evidence>
<dbReference type="GO" id="GO:0009086">
    <property type="term" value="P:methionine biosynthetic process"/>
    <property type="evidence" value="ECO:0007669"/>
    <property type="project" value="UniProtKB-KW"/>
</dbReference>
<comment type="pathway">
    <text evidence="2">Amino-acid biosynthesis; L-methionine biosynthesis via de novo pathway; L-homoserine from L-aspartate: step 3/3.</text>
</comment>
<keyword evidence="6" id="KW-0028">Amino-acid biosynthesis</keyword>
<evidence type="ECO:0000256" key="10">
    <source>
        <dbReference type="RuleBase" id="RU004171"/>
    </source>
</evidence>
<evidence type="ECO:0000313" key="14">
    <source>
        <dbReference type="EMBL" id="MXP11180.1"/>
    </source>
</evidence>
<dbReference type="PANTHER" id="PTHR43331:SF1">
    <property type="entry name" value="HOMOSERINE DEHYDROGENASE"/>
    <property type="match status" value="1"/>
</dbReference>
<comment type="caution">
    <text evidence="14">The sequence shown here is derived from an EMBL/GenBank/DDBJ whole genome shotgun (WGS) entry which is preliminary data.</text>
</comment>
<dbReference type="UniPathway" id="UPA00051">
    <property type="reaction ID" value="UER00465"/>
</dbReference>
<accession>A0A6I4U5C1</accession>
<dbReference type="SUPFAM" id="SSF55347">
    <property type="entry name" value="Glyceraldehyde-3-phosphate dehydrogenase-like, C-terminal domain"/>
    <property type="match status" value="1"/>
</dbReference>